<sequence>MLVYCILQQRMDMLKQDILQALQKHLGAIDTQSLEILDTQHKTHKIEKFSHEIKGINEGIGALQSLQIACQKILKLETLNAESVQELVQKAQFMGKALFNSTLSINLGESMLKLNAPSPLDLLSQGADLKAALQESLEQIKQALNTIQESVSQKQVFKKPPTLNTPSFNKDVLLDLMKSS</sequence>
<protein>
    <recommendedName>
        <fullName evidence="3">HPt domain-containing protein</fullName>
    </recommendedName>
</protein>
<keyword evidence="2" id="KW-1185">Reference proteome</keyword>
<dbReference type="Pfam" id="PF16522">
    <property type="entry name" value="FliS_cochap"/>
    <property type="match status" value="1"/>
</dbReference>
<name>A0ABM7SDM0_9HELI</name>
<accession>A0ABM7SDM0</accession>
<gene>
    <name evidence="1" type="ORF">NHP190012_04840</name>
</gene>
<reference evidence="1 2" key="1">
    <citation type="submission" date="2021-07" db="EMBL/GenBank/DDBJ databases">
        <title>Novel Helicobacter sp. Isolated from a cat.</title>
        <authorList>
            <person name="Rimbara E."/>
            <person name="Suzuki M."/>
        </authorList>
    </citation>
    <scope>NUCLEOTIDE SEQUENCE [LARGE SCALE GENOMIC DNA]</scope>
    <source>
        <strain evidence="2">NHP19-012</strain>
    </source>
</reference>
<dbReference type="InterPro" id="IPR038315">
    <property type="entry name" value="FliS_cochap_sf"/>
</dbReference>
<dbReference type="InterPro" id="IPR032411">
    <property type="entry name" value="FliS_cochap"/>
</dbReference>
<proteinExistence type="predicted"/>
<dbReference type="EMBL" id="AP024819">
    <property type="protein sequence ID" value="BCZ18842.1"/>
    <property type="molecule type" value="Genomic_DNA"/>
</dbReference>
<dbReference type="Proteomes" id="UP000826146">
    <property type="component" value="Chromosome"/>
</dbReference>
<evidence type="ECO:0008006" key="3">
    <source>
        <dbReference type="Google" id="ProtNLM"/>
    </source>
</evidence>
<dbReference type="Gene3D" id="3.30.1120.180">
    <property type="entry name" value="Flagellar FLiS export co-chaperone, HP1076"/>
    <property type="match status" value="1"/>
</dbReference>
<evidence type="ECO:0000313" key="2">
    <source>
        <dbReference type="Proteomes" id="UP000826146"/>
    </source>
</evidence>
<evidence type="ECO:0000313" key="1">
    <source>
        <dbReference type="EMBL" id="BCZ18842.1"/>
    </source>
</evidence>
<organism evidence="1 2">
    <name type="scientific">Helicobacter gastrofelis</name>
    <dbReference type="NCBI Taxonomy" id="2849642"/>
    <lineage>
        <taxon>Bacteria</taxon>
        <taxon>Pseudomonadati</taxon>
        <taxon>Campylobacterota</taxon>
        <taxon>Epsilonproteobacteria</taxon>
        <taxon>Campylobacterales</taxon>
        <taxon>Helicobacteraceae</taxon>
        <taxon>Helicobacter</taxon>
    </lineage>
</organism>